<gene>
    <name evidence="1" type="ORF">BJP37_26545</name>
</gene>
<dbReference type="AlphaFoldDB" id="A0A1U7N7Y2"/>
<dbReference type="EMBL" id="MKZS01000001">
    <property type="protein sequence ID" value="OLT62060.1"/>
    <property type="molecule type" value="Genomic_DNA"/>
</dbReference>
<sequence length="67" mass="7924">MDKRVKSFLRRLHYLTVTSNQQFASFVKLKRFVKTPRGPLKKRGALIIDRKHRHLSTARLLKAHVTQ</sequence>
<evidence type="ECO:0000313" key="2">
    <source>
        <dbReference type="Proteomes" id="UP000186657"/>
    </source>
</evidence>
<comment type="caution">
    <text evidence="1">The sequence shown here is derived from an EMBL/GenBank/DDBJ whole genome shotgun (WGS) entry which is preliminary data.</text>
</comment>
<name>A0A1U7N7Y2_9CYAN</name>
<evidence type="ECO:0000313" key="1">
    <source>
        <dbReference type="EMBL" id="OLT62060.1"/>
    </source>
</evidence>
<protein>
    <submittedName>
        <fullName evidence="1">Uncharacterized protein</fullName>
    </submittedName>
</protein>
<accession>A0A1U7N7Y2</accession>
<keyword evidence="2" id="KW-1185">Reference proteome</keyword>
<reference evidence="1 2" key="1">
    <citation type="submission" date="2016-10" db="EMBL/GenBank/DDBJ databases">
        <title>Comparative genomics uncovers the prolific and rare metabolic potential of the cyanobacterial genus Moorea.</title>
        <authorList>
            <person name="Leao T."/>
            <person name="Castelao G."/>
            <person name="Korobeynikov A."/>
            <person name="Monroe E.A."/>
            <person name="Podell S."/>
            <person name="Glukhov E."/>
            <person name="Allen E."/>
            <person name="Gerwick W.H."/>
            <person name="Gerwick L."/>
        </authorList>
    </citation>
    <scope>NUCLEOTIDE SEQUENCE [LARGE SCALE GENOMIC DNA]</scope>
    <source>
        <strain evidence="1 2">PNG5-198</strain>
    </source>
</reference>
<dbReference type="Proteomes" id="UP000186657">
    <property type="component" value="Unassembled WGS sequence"/>
</dbReference>
<proteinExistence type="predicted"/>
<organism evidence="1 2">
    <name type="scientific">Moorena bouillonii PNG</name>
    <dbReference type="NCBI Taxonomy" id="568701"/>
    <lineage>
        <taxon>Bacteria</taxon>
        <taxon>Bacillati</taxon>
        <taxon>Cyanobacteriota</taxon>
        <taxon>Cyanophyceae</taxon>
        <taxon>Coleofasciculales</taxon>
        <taxon>Coleofasciculaceae</taxon>
        <taxon>Moorena</taxon>
    </lineage>
</organism>